<dbReference type="Proteomes" id="UP000558113">
    <property type="component" value="Unassembled WGS sequence"/>
</dbReference>
<name>A0A7X5C172_9BACL</name>
<dbReference type="RefSeq" id="WP_161703486.1">
    <property type="nucleotide sequence ID" value="NZ_JAAAMU010000019.1"/>
</dbReference>
<keyword evidence="2" id="KW-0808">Transferase</keyword>
<comment type="caution">
    <text evidence="2">The sequence shown here is derived from an EMBL/GenBank/DDBJ whole genome shotgun (WGS) entry which is preliminary data.</text>
</comment>
<dbReference type="Gene3D" id="3.90.1200.10">
    <property type="match status" value="1"/>
</dbReference>
<dbReference type="SUPFAM" id="SSF56112">
    <property type="entry name" value="Protein kinase-like (PK-like)"/>
    <property type="match status" value="1"/>
</dbReference>
<dbReference type="GO" id="GO:0016740">
    <property type="term" value="F:transferase activity"/>
    <property type="evidence" value="ECO:0007669"/>
    <property type="project" value="UniProtKB-KW"/>
</dbReference>
<evidence type="ECO:0000313" key="3">
    <source>
        <dbReference type="Proteomes" id="UP000558113"/>
    </source>
</evidence>
<dbReference type="InterPro" id="IPR011009">
    <property type="entry name" value="Kinase-like_dom_sf"/>
</dbReference>
<protein>
    <submittedName>
        <fullName evidence="2">Phosphotransferase</fullName>
    </submittedName>
</protein>
<evidence type="ECO:0000259" key="1">
    <source>
        <dbReference type="Pfam" id="PF01636"/>
    </source>
</evidence>
<keyword evidence="3" id="KW-1185">Reference proteome</keyword>
<sequence length="182" mass="20941">MASELVSAAHGLTSRVAGRRRAASDDLIRTLSALPRDSRTFGLIHGDIGVGNFCVDERGGITLFDFDEAQYSWFVEDIALQLYYLVYVYGGEDGQAYREDQARRFMKHFMRGYLLEHALDDEWLGRIPLFLRLRELIVYIGSFRSWDGDETFGSSDNQWFKDWIAESKARIENGIPIVNIWT</sequence>
<evidence type="ECO:0000313" key="2">
    <source>
        <dbReference type="EMBL" id="NBC72467.1"/>
    </source>
</evidence>
<feature type="domain" description="Aminoglycoside phosphotransferase" evidence="1">
    <location>
        <begin position="18"/>
        <end position="105"/>
    </location>
</feature>
<dbReference type="OrthoDB" id="4030632at2"/>
<dbReference type="InterPro" id="IPR002575">
    <property type="entry name" value="Aminoglycoside_PTrfase"/>
</dbReference>
<organism evidence="2 3">
    <name type="scientific">Paenibacillus sacheonensis</name>
    <dbReference type="NCBI Taxonomy" id="742054"/>
    <lineage>
        <taxon>Bacteria</taxon>
        <taxon>Bacillati</taxon>
        <taxon>Bacillota</taxon>
        <taxon>Bacilli</taxon>
        <taxon>Bacillales</taxon>
        <taxon>Paenibacillaceae</taxon>
        <taxon>Paenibacillus</taxon>
    </lineage>
</organism>
<accession>A0A7X5C172</accession>
<reference evidence="2 3" key="1">
    <citation type="submission" date="2020-01" db="EMBL/GenBank/DDBJ databases">
        <title>Paenibacillus soybeanensis sp. nov. isolated from the nodules of soybean (Glycine max(L.) Merr).</title>
        <authorList>
            <person name="Wang H."/>
        </authorList>
    </citation>
    <scope>NUCLEOTIDE SEQUENCE [LARGE SCALE GENOMIC DNA]</scope>
    <source>
        <strain evidence="2 3">DSM 23054</strain>
    </source>
</reference>
<dbReference type="AlphaFoldDB" id="A0A7X5C172"/>
<dbReference type="Pfam" id="PF01636">
    <property type="entry name" value="APH"/>
    <property type="match status" value="1"/>
</dbReference>
<dbReference type="EMBL" id="JAAAMU010000019">
    <property type="protein sequence ID" value="NBC72467.1"/>
    <property type="molecule type" value="Genomic_DNA"/>
</dbReference>
<proteinExistence type="predicted"/>
<gene>
    <name evidence="2" type="ORF">GT003_26010</name>
</gene>